<feature type="transmembrane region" description="Helical" evidence="7">
    <location>
        <begin position="747"/>
        <end position="773"/>
    </location>
</feature>
<feature type="transmembrane region" description="Helical" evidence="7">
    <location>
        <begin position="794"/>
        <end position="818"/>
    </location>
</feature>
<evidence type="ECO:0000256" key="6">
    <source>
        <dbReference type="ARBA" id="ARBA00038076"/>
    </source>
</evidence>
<evidence type="ECO:0000256" key="5">
    <source>
        <dbReference type="ARBA" id="ARBA00023136"/>
    </source>
</evidence>
<feature type="transmembrane region" description="Helical" evidence="7">
    <location>
        <begin position="516"/>
        <end position="534"/>
    </location>
</feature>
<name>A0A4R2IPQ6_9ACTN</name>
<dbReference type="Proteomes" id="UP000295573">
    <property type="component" value="Unassembled WGS sequence"/>
</dbReference>
<evidence type="ECO:0000256" key="4">
    <source>
        <dbReference type="ARBA" id="ARBA00022989"/>
    </source>
</evidence>
<comment type="similarity">
    <text evidence="6">Belongs to the ABC-4 integral membrane protein family.</text>
</comment>
<evidence type="ECO:0000256" key="3">
    <source>
        <dbReference type="ARBA" id="ARBA00022692"/>
    </source>
</evidence>
<keyword evidence="5 7" id="KW-0472">Membrane</keyword>
<proteinExistence type="inferred from homology"/>
<comment type="caution">
    <text evidence="9">The sequence shown here is derived from an EMBL/GenBank/DDBJ whole genome shotgun (WGS) entry which is preliminary data.</text>
</comment>
<feature type="transmembrane region" description="Helical" evidence="7">
    <location>
        <begin position="21"/>
        <end position="43"/>
    </location>
</feature>
<gene>
    <name evidence="9" type="ORF">EV646_10718</name>
</gene>
<accession>A0A4R2IPQ6</accession>
<feature type="domain" description="ABC3 transporter permease C-terminal" evidence="8">
    <location>
        <begin position="752"/>
        <end position="859"/>
    </location>
</feature>
<evidence type="ECO:0000256" key="7">
    <source>
        <dbReference type="SAM" id="Phobius"/>
    </source>
</evidence>
<protein>
    <submittedName>
        <fullName evidence="9">Putative ABC transport system permease protein</fullName>
    </submittedName>
</protein>
<feature type="transmembrane region" description="Helical" evidence="7">
    <location>
        <begin position="331"/>
        <end position="352"/>
    </location>
</feature>
<feature type="domain" description="ABC3 transporter permease C-terminal" evidence="8">
    <location>
        <begin position="283"/>
        <end position="402"/>
    </location>
</feature>
<dbReference type="EMBL" id="SLWR01000007">
    <property type="protein sequence ID" value="TCO45998.1"/>
    <property type="molecule type" value="Genomic_DNA"/>
</dbReference>
<evidence type="ECO:0000259" key="8">
    <source>
        <dbReference type="Pfam" id="PF02687"/>
    </source>
</evidence>
<evidence type="ECO:0000313" key="10">
    <source>
        <dbReference type="Proteomes" id="UP000295573"/>
    </source>
</evidence>
<feature type="transmembrane region" description="Helical" evidence="7">
    <location>
        <begin position="465"/>
        <end position="495"/>
    </location>
</feature>
<dbReference type="Pfam" id="PF02687">
    <property type="entry name" value="FtsX"/>
    <property type="match status" value="2"/>
</dbReference>
<evidence type="ECO:0000256" key="2">
    <source>
        <dbReference type="ARBA" id="ARBA00022475"/>
    </source>
</evidence>
<dbReference type="AlphaFoldDB" id="A0A4R2IPQ6"/>
<evidence type="ECO:0000313" key="9">
    <source>
        <dbReference type="EMBL" id="TCO45998.1"/>
    </source>
</evidence>
<sequence length="868" mass="89890">MGGWGPPLRIARRTTRKSLGRTFLVACLIGLPVLAATWMGVVFKTSSPEGENLARIEIGQADARLDVTQYGKLAALPGEPSLMSSEPAPAEGAEQPVRVPATFDPTPLLPGGSTVARAFVDAGMVEIRGPQANTSVSLVVGDGTSQLTQGTVKLDQGRLPATKSEIAVSPSLAKQLGLGAPTGTVTSATGKSYAVVGIARTMSTPSAETIFAAPDTALRAADPGTSVRYLVKLPASADAKTLAKQLPDQGLFLLPRANIVDPPPDPYGGTSGDLGPYAAMALVIGFGILEIILLAGTAFAVGARRQTRELGLVMAAGGTPRDVRRIVLLQGLFAGLVGVIGGLAVATALVLAGKPVWEEMTSAIFTGWQIPWTSVVLIALLGLLAGLAAAVVPAIAAARQTPMAALAGRFATTTGSARVRVPAVVLLVGGMVCVFIGSGLIAAALKEAQRSRPEATVTPTGPIALVLLGITATIAALVWMLPSLVAKFAGFARVLPLSARLAVRDAARHRHRTGPATAAIMMAVAGTAAVAFAASNGIAAEAKGYTPIAKHGDAVVHFENVPYSQSTEQKVAALLPVRHTYRLATVSLPDAKTNEWGYLPTLYAMSPVDSQGTSYSLGLLAVDPAFIARFDEYGAKAADELRAGKVVLPNWNGQKVDLYTDGEAGESSPARTLDAAATGAPPNISFLRDNALISNETAAKVGTVTTFEVQYELTREPTEDELAAVARLLGNDDVLKVERGFQSPARMFMIGILVAATVVTLLGVAISVSLSAAEGRADLATLAAIGAQPRRRRNLAAAQAWVLGQFGCLLGVGVGALYGYTAHAAFGSPRFMVPWTELGGIVIVVPLFAGTLAWLMTRSRLPMVSRID</sequence>
<keyword evidence="3 7" id="KW-0812">Transmembrane</keyword>
<organism evidence="9 10">
    <name type="scientific">Kribbella antiqua</name>
    <dbReference type="NCBI Taxonomy" id="2512217"/>
    <lineage>
        <taxon>Bacteria</taxon>
        <taxon>Bacillati</taxon>
        <taxon>Actinomycetota</taxon>
        <taxon>Actinomycetes</taxon>
        <taxon>Propionibacteriales</taxon>
        <taxon>Kribbellaceae</taxon>
        <taxon>Kribbella</taxon>
    </lineage>
</organism>
<dbReference type="InterPro" id="IPR003838">
    <property type="entry name" value="ABC3_permease_C"/>
</dbReference>
<comment type="subcellular location">
    <subcellularLocation>
        <location evidence="1">Cell membrane</location>
        <topology evidence="1">Multi-pass membrane protein</topology>
    </subcellularLocation>
</comment>
<feature type="transmembrane region" description="Helical" evidence="7">
    <location>
        <begin position="277"/>
        <end position="301"/>
    </location>
</feature>
<dbReference type="PANTHER" id="PTHR30572">
    <property type="entry name" value="MEMBRANE COMPONENT OF TRANSPORTER-RELATED"/>
    <property type="match status" value="1"/>
</dbReference>
<dbReference type="GO" id="GO:0005886">
    <property type="term" value="C:plasma membrane"/>
    <property type="evidence" value="ECO:0007669"/>
    <property type="project" value="UniProtKB-SubCell"/>
</dbReference>
<keyword evidence="2" id="KW-1003">Cell membrane</keyword>
<keyword evidence="10" id="KW-1185">Reference proteome</keyword>
<dbReference type="InterPro" id="IPR050250">
    <property type="entry name" value="Macrolide_Exporter_MacB"/>
</dbReference>
<feature type="transmembrane region" description="Helical" evidence="7">
    <location>
        <begin position="838"/>
        <end position="856"/>
    </location>
</feature>
<feature type="transmembrane region" description="Helical" evidence="7">
    <location>
        <begin position="372"/>
        <end position="398"/>
    </location>
</feature>
<evidence type="ECO:0000256" key="1">
    <source>
        <dbReference type="ARBA" id="ARBA00004651"/>
    </source>
</evidence>
<dbReference type="PANTHER" id="PTHR30572:SF4">
    <property type="entry name" value="ABC TRANSPORTER PERMEASE YTRF"/>
    <property type="match status" value="1"/>
</dbReference>
<dbReference type="OrthoDB" id="3405625at2"/>
<dbReference type="GO" id="GO:0022857">
    <property type="term" value="F:transmembrane transporter activity"/>
    <property type="evidence" value="ECO:0007669"/>
    <property type="project" value="TreeGrafter"/>
</dbReference>
<feature type="transmembrane region" description="Helical" evidence="7">
    <location>
        <begin position="419"/>
        <end position="445"/>
    </location>
</feature>
<reference evidence="9 10" key="1">
    <citation type="journal article" date="2015" name="Stand. Genomic Sci.">
        <title>Genomic Encyclopedia of Bacterial and Archaeal Type Strains, Phase III: the genomes of soil and plant-associated and newly described type strains.</title>
        <authorList>
            <person name="Whitman W.B."/>
            <person name="Woyke T."/>
            <person name="Klenk H.P."/>
            <person name="Zhou Y."/>
            <person name="Lilburn T.G."/>
            <person name="Beck B.J."/>
            <person name="De Vos P."/>
            <person name="Vandamme P."/>
            <person name="Eisen J.A."/>
            <person name="Garrity G."/>
            <person name="Hugenholtz P."/>
            <person name="Kyrpides N.C."/>
        </authorList>
    </citation>
    <scope>NUCLEOTIDE SEQUENCE [LARGE SCALE GENOMIC DNA]</scope>
    <source>
        <strain evidence="9 10">VKM Ac-2541</strain>
    </source>
</reference>
<keyword evidence="4 7" id="KW-1133">Transmembrane helix</keyword>
<dbReference type="RefSeq" id="WP_132150797.1">
    <property type="nucleotide sequence ID" value="NZ_SLWR01000007.1"/>
</dbReference>